<keyword evidence="3" id="KW-0238">DNA-binding</keyword>
<dbReference type="SUPFAM" id="SSF53850">
    <property type="entry name" value="Periplasmic binding protein-like II"/>
    <property type="match status" value="1"/>
</dbReference>
<evidence type="ECO:0000313" key="7">
    <source>
        <dbReference type="Proteomes" id="UP000672602"/>
    </source>
</evidence>
<dbReference type="Pfam" id="PF03466">
    <property type="entry name" value="LysR_substrate"/>
    <property type="match status" value="1"/>
</dbReference>
<accession>A0A8J7S8U7</accession>
<dbReference type="InterPro" id="IPR005119">
    <property type="entry name" value="LysR_subst-bd"/>
</dbReference>
<dbReference type="Proteomes" id="UP000672602">
    <property type="component" value="Unassembled WGS sequence"/>
</dbReference>
<dbReference type="InterPro" id="IPR036388">
    <property type="entry name" value="WH-like_DNA-bd_sf"/>
</dbReference>
<evidence type="ECO:0000313" key="6">
    <source>
        <dbReference type="EMBL" id="MBP5857527.1"/>
    </source>
</evidence>
<dbReference type="Gene3D" id="3.40.190.10">
    <property type="entry name" value="Periplasmic binding protein-like II"/>
    <property type="match status" value="2"/>
</dbReference>
<dbReference type="FunFam" id="1.10.10.10:FF:000001">
    <property type="entry name" value="LysR family transcriptional regulator"/>
    <property type="match status" value="1"/>
</dbReference>
<gene>
    <name evidence="6" type="ORF">KAJ83_10945</name>
</gene>
<sequence>MVSPVPGPMLNLPPLKALLAFHAVATHARLADAARRLGVTESAVSHRIRQLERTLGINLFDRASGRLELTPTGRRYLERVEPALLQLHEATEALMPQTDRSEVRLTLPASLAVVWLIPRLAGFEAAHPGIDVQLVTTTRVMDLAREQIDLAIRYGRGNWPRVAARFLFDDLATPVAAPGYLSGESAVAEAFATARLITTRSIPGEWEEWAKARGLPPPRMEEALALDTVEQAIQVAEAGHGLAMGRAPYIRPRLDSGALVAPFGGVGPTGAAYYLCTPEAGTPRAPARRLMRWLEAEAGRYAEEHAGPGVGF</sequence>
<organism evidence="6 7">
    <name type="scientific">Marivibrio halodurans</name>
    <dbReference type="NCBI Taxonomy" id="2039722"/>
    <lineage>
        <taxon>Bacteria</taxon>
        <taxon>Pseudomonadati</taxon>
        <taxon>Pseudomonadota</taxon>
        <taxon>Alphaproteobacteria</taxon>
        <taxon>Rhodospirillales</taxon>
        <taxon>Rhodospirillaceae</taxon>
        <taxon>Marivibrio</taxon>
    </lineage>
</organism>
<dbReference type="PRINTS" id="PR00039">
    <property type="entry name" value="HTHLYSR"/>
</dbReference>
<proteinExistence type="inferred from homology"/>
<evidence type="ECO:0000256" key="2">
    <source>
        <dbReference type="ARBA" id="ARBA00023015"/>
    </source>
</evidence>
<dbReference type="GO" id="GO:0003700">
    <property type="term" value="F:DNA-binding transcription factor activity"/>
    <property type="evidence" value="ECO:0007669"/>
    <property type="project" value="InterPro"/>
</dbReference>
<name>A0A8J7S8U7_9PROT</name>
<dbReference type="InterPro" id="IPR058163">
    <property type="entry name" value="LysR-type_TF_proteobact-type"/>
</dbReference>
<dbReference type="PROSITE" id="PS50931">
    <property type="entry name" value="HTH_LYSR"/>
    <property type="match status" value="1"/>
</dbReference>
<keyword evidence="2" id="KW-0805">Transcription regulation</keyword>
<dbReference type="GO" id="GO:0043565">
    <property type="term" value="F:sequence-specific DNA binding"/>
    <property type="evidence" value="ECO:0007669"/>
    <property type="project" value="TreeGrafter"/>
</dbReference>
<dbReference type="GO" id="GO:0006351">
    <property type="term" value="P:DNA-templated transcription"/>
    <property type="evidence" value="ECO:0007669"/>
    <property type="project" value="TreeGrafter"/>
</dbReference>
<dbReference type="EMBL" id="JAGMWN010000004">
    <property type="protein sequence ID" value="MBP5857527.1"/>
    <property type="molecule type" value="Genomic_DNA"/>
</dbReference>
<feature type="domain" description="HTH lysR-type" evidence="5">
    <location>
        <begin position="13"/>
        <end position="70"/>
    </location>
</feature>
<evidence type="ECO:0000259" key="5">
    <source>
        <dbReference type="PROSITE" id="PS50931"/>
    </source>
</evidence>
<dbReference type="InterPro" id="IPR036390">
    <property type="entry name" value="WH_DNA-bd_sf"/>
</dbReference>
<dbReference type="Gene3D" id="1.10.10.10">
    <property type="entry name" value="Winged helix-like DNA-binding domain superfamily/Winged helix DNA-binding domain"/>
    <property type="match status" value="1"/>
</dbReference>
<dbReference type="PANTHER" id="PTHR30537:SF74">
    <property type="entry name" value="HTH-TYPE TRANSCRIPTIONAL REGULATOR TRPI"/>
    <property type="match status" value="1"/>
</dbReference>
<dbReference type="Pfam" id="PF00126">
    <property type="entry name" value="HTH_1"/>
    <property type="match status" value="1"/>
</dbReference>
<reference evidence="6" key="1">
    <citation type="submission" date="2021-04" db="EMBL/GenBank/DDBJ databases">
        <authorList>
            <person name="Zhang D.-C."/>
        </authorList>
    </citation>
    <scope>NUCLEOTIDE SEQUENCE</scope>
    <source>
        <strain evidence="6">CGMCC 1.15697</strain>
    </source>
</reference>
<protein>
    <submittedName>
        <fullName evidence="6">LysR family transcriptional regulator</fullName>
    </submittedName>
</protein>
<dbReference type="PANTHER" id="PTHR30537">
    <property type="entry name" value="HTH-TYPE TRANSCRIPTIONAL REGULATOR"/>
    <property type="match status" value="1"/>
</dbReference>
<comment type="similarity">
    <text evidence="1">Belongs to the LysR transcriptional regulatory family.</text>
</comment>
<dbReference type="RefSeq" id="WP_210682107.1">
    <property type="nucleotide sequence ID" value="NZ_JAGMWN010000004.1"/>
</dbReference>
<evidence type="ECO:0000256" key="3">
    <source>
        <dbReference type="ARBA" id="ARBA00023125"/>
    </source>
</evidence>
<keyword evidence="7" id="KW-1185">Reference proteome</keyword>
<dbReference type="SUPFAM" id="SSF46785">
    <property type="entry name" value="Winged helix' DNA-binding domain"/>
    <property type="match status" value="1"/>
</dbReference>
<dbReference type="AlphaFoldDB" id="A0A8J7S8U7"/>
<comment type="caution">
    <text evidence="6">The sequence shown here is derived from an EMBL/GenBank/DDBJ whole genome shotgun (WGS) entry which is preliminary data.</text>
</comment>
<keyword evidence="4" id="KW-0804">Transcription</keyword>
<dbReference type="CDD" id="cd08432">
    <property type="entry name" value="PBP2_GcdR_TrpI_HvrB_AmpR_like"/>
    <property type="match status" value="1"/>
</dbReference>
<dbReference type="InterPro" id="IPR000847">
    <property type="entry name" value="LysR_HTH_N"/>
</dbReference>
<evidence type="ECO:0000256" key="1">
    <source>
        <dbReference type="ARBA" id="ARBA00009437"/>
    </source>
</evidence>
<evidence type="ECO:0000256" key="4">
    <source>
        <dbReference type="ARBA" id="ARBA00023163"/>
    </source>
</evidence>